<keyword evidence="1" id="KW-0418">Kinase</keyword>
<dbReference type="Pfam" id="PF13581">
    <property type="entry name" value="HATPase_c_2"/>
    <property type="match status" value="1"/>
</dbReference>
<dbReference type="AlphaFoldDB" id="A0A918HNC7"/>
<dbReference type="GO" id="GO:0005524">
    <property type="term" value="F:ATP binding"/>
    <property type="evidence" value="ECO:0007669"/>
    <property type="project" value="UniProtKB-KW"/>
</dbReference>
<evidence type="ECO:0000256" key="1">
    <source>
        <dbReference type="ARBA" id="ARBA00022527"/>
    </source>
</evidence>
<accession>A0A918HNC7</accession>
<comment type="caution">
    <text evidence="3">The sequence shown here is derived from an EMBL/GenBank/DDBJ whole genome shotgun (WGS) entry which is preliminary data.</text>
</comment>
<keyword evidence="4" id="KW-1185">Reference proteome</keyword>
<dbReference type="PANTHER" id="PTHR35526">
    <property type="entry name" value="ANTI-SIGMA-F FACTOR RSBW-RELATED"/>
    <property type="match status" value="1"/>
</dbReference>
<gene>
    <name evidence="3" type="ORF">GCM10010226_74100</name>
</gene>
<protein>
    <submittedName>
        <fullName evidence="3">ATP-binding protein</fullName>
    </submittedName>
</protein>
<dbReference type="InterPro" id="IPR003594">
    <property type="entry name" value="HATPase_dom"/>
</dbReference>
<dbReference type="EMBL" id="BMSA01000030">
    <property type="protein sequence ID" value="GGT84661.1"/>
    <property type="molecule type" value="Genomic_DNA"/>
</dbReference>
<reference evidence="3" key="1">
    <citation type="journal article" date="2014" name="Int. J. Syst. Evol. Microbiol.">
        <title>Complete genome sequence of Corynebacterium casei LMG S-19264T (=DSM 44701T), isolated from a smear-ripened cheese.</title>
        <authorList>
            <consortium name="US DOE Joint Genome Institute (JGI-PGF)"/>
            <person name="Walter F."/>
            <person name="Albersmeier A."/>
            <person name="Kalinowski J."/>
            <person name="Ruckert C."/>
        </authorList>
    </citation>
    <scope>NUCLEOTIDE SEQUENCE</scope>
    <source>
        <strain evidence="3">JCM 4125</strain>
    </source>
</reference>
<sequence>MELLVNTTERDASVRAMSRSVDAQLDMIFDVRAEDLGTVRDIVAAHLRWWRIDASTAHRLLTVVNELLTNVLQHTLAGADGHRMASLLLQKVPDGVTAVVRDQDPSLPMYATPDLMAEDGRGLLLLRALADDTSVSVTPAGKDVWVFIGLPEAIEHP</sequence>
<keyword evidence="3" id="KW-0067">ATP-binding</keyword>
<keyword evidence="1" id="KW-0723">Serine/threonine-protein kinase</keyword>
<dbReference type="SUPFAM" id="SSF55874">
    <property type="entry name" value="ATPase domain of HSP90 chaperone/DNA topoisomerase II/histidine kinase"/>
    <property type="match status" value="1"/>
</dbReference>
<evidence type="ECO:0000259" key="2">
    <source>
        <dbReference type="Pfam" id="PF13581"/>
    </source>
</evidence>
<dbReference type="GO" id="GO:0004674">
    <property type="term" value="F:protein serine/threonine kinase activity"/>
    <property type="evidence" value="ECO:0007669"/>
    <property type="project" value="UniProtKB-KW"/>
</dbReference>
<keyword evidence="1" id="KW-0808">Transferase</keyword>
<dbReference type="RefSeq" id="WP_229870988.1">
    <property type="nucleotide sequence ID" value="NZ_BMSA01000030.1"/>
</dbReference>
<proteinExistence type="predicted"/>
<keyword evidence="3" id="KW-0547">Nucleotide-binding</keyword>
<organism evidence="3 4">
    <name type="scientific">Streptomyces phaeofaciens</name>
    <dbReference type="NCBI Taxonomy" id="68254"/>
    <lineage>
        <taxon>Bacteria</taxon>
        <taxon>Bacillati</taxon>
        <taxon>Actinomycetota</taxon>
        <taxon>Actinomycetes</taxon>
        <taxon>Kitasatosporales</taxon>
        <taxon>Streptomycetaceae</taxon>
        <taxon>Streptomyces</taxon>
    </lineage>
</organism>
<dbReference type="InterPro" id="IPR050267">
    <property type="entry name" value="Anti-sigma-factor_SerPK"/>
</dbReference>
<dbReference type="InterPro" id="IPR036890">
    <property type="entry name" value="HATPase_C_sf"/>
</dbReference>
<dbReference type="PANTHER" id="PTHR35526:SF3">
    <property type="entry name" value="ANTI-SIGMA-F FACTOR RSBW"/>
    <property type="match status" value="1"/>
</dbReference>
<feature type="domain" description="Histidine kinase/HSP90-like ATPase" evidence="2">
    <location>
        <begin position="32"/>
        <end position="146"/>
    </location>
</feature>
<reference evidence="3" key="2">
    <citation type="submission" date="2020-09" db="EMBL/GenBank/DDBJ databases">
        <authorList>
            <person name="Sun Q."/>
            <person name="Ohkuma M."/>
        </authorList>
    </citation>
    <scope>NUCLEOTIDE SEQUENCE</scope>
    <source>
        <strain evidence="3">JCM 4125</strain>
    </source>
</reference>
<evidence type="ECO:0000313" key="4">
    <source>
        <dbReference type="Proteomes" id="UP000646776"/>
    </source>
</evidence>
<dbReference type="Gene3D" id="3.30.565.10">
    <property type="entry name" value="Histidine kinase-like ATPase, C-terminal domain"/>
    <property type="match status" value="1"/>
</dbReference>
<evidence type="ECO:0000313" key="3">
    <source>
        <dbReference type="EMBL" id="GGT84661.1"/>
    </source>
</evidence>
<name>A0A918HNC7_9ACTN</name>
<dbReference type="Proteomes" id="UP000646776">
    <property type="component" value="Unassembled WGS sequence"/>
</dbReference>